<sequence>MSLPPFKPLREGVEARLNAIKHLETRPTDILLAIYPKSGTHWVWEIVWMLLNGRAEYIKEGKESLFLEAMDDIGSGLFMHSDGVQFADCFEGLFSKERKPPYGGWFSYEKDFEEAVSNNYNIHVLYFENLKRNPMVEIKRLAEYLQVPQSTKLLHEITDSCSFNKLKRADDTLKEKNKYKKIVVGEIGDWKNHFTVRQNERFDELYRKQMVDSKLTVYFE</sequence>
<dbReference type="AlphaFoldDB" id="K1PIQ0"/>
<dbReference type="GO" id="GO:0008146">
    <property type="term" value="F:sulfotransferase activity"/>
    <property type="evidence" value="ECO:0007669"/>
    <property type="project" value="InterPro"/>
</dbReference>
<evidence type="ECO:0000256" key="2">
    <source>
        <dbReference type="ARBA" id="ARBA00022679"/>
    </source>
</evidence>
<reference evidence="4" key="1">
    <citation type="journal article" date="2012" name="Nature">
        <title>The oyster genome reveals stress adaptation and complexity of shell formation.</title>
        <authorList>
            <person name="Zhang G."/>
            <person name="Fang X."/>
            <person name="Guo X."/>
            <person name="Li L."/>
            <person name="Luo R."/>
            <person name="Xu F."/>
            <person name="Yang P."/>
            <person name="Zhang L."/>
            <person name="Wang X."/>
            <person name="Qi H."/>
            <person name="Xiong Z."/>
            <person name="Que H."/>
            <person name="Xie Y."/>
            <person name="Holland P.W."/>
            <person name="Paps J."/>
            <person name="Zhu Y."/>
            <person name="Wu F."/>
            <person name="Chen Y."/>
            <person name="Wang J."/>
            <person name="Peng C."/>
            <person name="Meng J."/>
            <person name="Yang L."/>
            <person name="Liu J."/>
            <person name="Wen B."/>
            <person name="Zhang N."/>
            <person name="Huang Z."/>
            <person name="Zhu Q."/>
            <person name="Feng Y."/>
            <person name="Mount A."/>
            <person name="Hedgecock D."/>
            <person name="Xu Z."/>
            <person name="Liu Y."/>
            <person name="Domazet-Loso T."/>
            <person name="Du Y."/>
            <person name="Sun X."/>
            <person name="Zhang S."/>
            <person name="Liu B."/>
            <person name="Cheng P."/>
            <person name="Jiang X."/>
            <person name="Li J."/>
            <person name="Fan D."/>
            <person name="Wang W."/>
            <person name="Fu W."/>
            <person name="Wang T."/>
            <person name="Wang B."/>
            <person name="Zhang J."/>
            <person name="Peng Z."/>
            <person name="Li Y."/>
            <person name="Li N."/>
            <person name="Wang J."/>
            <person name="Chen M."/>
            <person name="He Y."/>
            <person name="Tan F."/>
            <person name="Song X."/>
            <person name="Zheng Q."/>
            <person name="Huang R."/>
            <person name="Yang H."/>
            <person name="Du X."/>
            <person name="Chen L."/>
            <person name="Yang M."/>
            <person name="Gaffney P.M."/>
            <person name="Wang S."/>
            <person name="Luo L."/>
            <person name="She Z."/>
            <person name="Ming Y."/>
            <person name="Huang W."/>
            <person name="Zhang S."/>
            <person name="Huang B."/>
            <person name="Zhang Y."/>
            <person name="Qu T."/>
            <person name="Ni P."/>
            <person name="Miao G."/>
            <person name="Wang J."/>
            <person name="Wang Q."/>
            <person name="Steinberg C.E."/>
            <person name="Wang H."/>
            <person name="Li N."/>
            <person name="Qian L."/>
            <person name="Zhang G."/>
            <person name="Li Y."/>
            <person name="Yang H."/>
            <person name="Liu X."/>
            <person name="Wang J."/>
            <person name="Yin Y."/>
            <person name="Wang J."/>
        </authorList>
    </citation>
    <scope>NUCLEOTIDE SEQUENCE [LARGE SCALE GENOMIC DNA]</scope>
    <source>
        <strain evidence="4">05x7-T-G4-1.051#20</strain>
    </source>
</reference>
<evidence type="ECO:0000256" key="1">
    <source>
        <dbReference type="ARBA" id="ARBA00005771"/>
    </source>
</evidence>
<dbReference type="HOGENOM" id="CLU_027239_1_0_1"/>
<proteinExistence type="inferred from homology"/>
<dbReference type="Gene3D" id="3.40.50.300">
    <property type="entry name" value="P-loop containing nucleotide triphosphate hydrolases"/>
    <property type="match status" value="2"/>
</dbReference>
<accession>K1PIQ0</accession>
<comment type="similarity">
    <text evidence="1">Belongs to the sulfotransferase 1 family.</text>
</comment>
<feature type="domain" description="Sulfotransferase" evidence="3">
    <location>
        <begin position="97"/>
        <end position="213"/>
    </location>
</feature>
<protein>
    <submittedName>
        <fullName evidence="4">Estrogen sulfotransferase</fullName>
    </submittedName>
</protein>
<dbReference type="EMBL" id="JH816424">
    <property type="protein sequence ID" value="EKC21453.1"/>
    <property type="molecule type" value="Genomic_DNA"/>
</dbReference>
<dbReference type="InterPro" id="IPR000863">
    <property type="entry name" value="Sulfotransferase_dom"/>
</dbReference>
<dbReference type="PANTHER" id="PTHR11783">
    <property type="entry name" value="SULFOTRANSFERASE SULT"/>
    <property type="match status" value="1"/>
</dbReference>
<dbReference type="InParanoid" id="K1PIQ0"/>
<feature type="domain" description="Sulfotransferase" evidence="3">
    <location>
        <begin position="27"/>
        <end position="66"/>
    </location>
</feature>
<name>K1PIQ0_MAGGI</name>
<gene>
    <name evidence="4" type="ORF">CGI_10003909</name>
</gene>
<dbReference type="Pfam" id="PF00685">
    <property type="entry name" value="Sulfotransfer_1"/>
    <property type="match status" value="2"/>
</dbReference>
<evidence type="ECO:0000259" key="3">
    <source>
        <dbReference type="Pfam" id="PF00685"/>
    </source>
</evidence>
<organism evidence="4">
    <name type="scientific">Magallana gigas</name>
    <name type="common">Pacific oyster</name>
    <name type="synonym">Crassostrea gigas</name>
    <dbReference type="NCBI Taxonomy" id="29159"/>
    <lineage>
        <taxon>Eukaryota</taxon>
        <taxon>Metazoa</taxon>
        <taxon>Spiralia</taxon>
        <taxon>Lophotrochozoa</taxon>
        <taxon>Mollusca</taxon>
        <taxon>Bivalvia</taxon>
        <taxon>Autobranchia</taxon>
        <taxon>Pteriomorphia</taxon>
        <taxon>Ostreida</taxon>
        <taxon>Ostreoidea</taxon>
        <taxon>Ostreidae</taxon>
        <taxon>Magallana</taxon>
    </lineage>
</organism>
<keyword evidence="2 4" id="KW-0808">Transferase</keyword>
<dbReference type="InterPro" id="IPR027417">
    <property type="entry name" value="P-loop_NTPase"/>
</dbReference>
<dbReference type="SUPFAM" id="SSF52540">
    <property type="entry name" value="P-loop containing nucleoside triphosphate hydrolases"/>
    <property type="match status" value="1"/>
</dbReference>
<evidence type="ECO:0000313" key="4">
    <source>
        <dbReference type="EMBL" id="EKC21453.1"/>
    </source>
</evidence>